<dbReference type="Pfam" id="PF03403">
    <property type="entry name" value="PAF-AH_p_II"/>
    <property type="match status" value="1"/>
</dbReference>
<evidence type="ECO:0000256" key="2">
    <source>
        <dbReference type="ARBA" id="ARBA00022801"/>
    </source>
</evidence>
<dbReference type="InterPro" id="IPR029058">
    <property type="entry name" value="AB_hydrolase_fold"/>
</dbReference>
<protein>
    <recommendedName>
        <fullName evidence="1">1-alkyl-2-acetylglycerophosphocholine esterase</fullName>
        <ecNumber evidence="1">3.1.1.47</ecNumber>
    </recommendedName>
</protein>
<evidence type="ECO:0000313" key="6">
    <source>
        <dbReference type="EMBL" id="OQR94253.1"/>
    </source>
</evidence>
<evidence type="ECO:0000313" key="7">
    <source>
        <dbReference type="Proteomes" id="UP000243579"/>
    </source>
</evidence>
<dbReference type="AlphaFoldDB" id="A0A1V9Z8D3"/>
<feature type="transmembrane region" description="Helical" evidence="5">
    <location>
        <begin position="37"/>
        <end position="61"/>
    </location>
</feature>
<dbReference type="PANTHER" id="PTHR10272">
    <property type="entry name" value="PLATELET-ACTIVATING FACTOR ACETYLHYDROLASE"/>
    <property type="match status" value="1"/>
</dbReference>
<comment type="caution">
    <text evidence="6">The sequence shown here is derived from an EMBL/GenBank/DDBJ whole genome shotgun (WGS) entry which is preliminary data.</text>
</comment>
<dbReference type="EMBL" id="JNBR01000367">
    <property type="protein sequence ID" value="OQR94253.1"/>
    <property type="molecule type" value="Genomic_DNA"/>
</dbReference>
<dbReference type="GO" id="GO:0016042">
    <property type="term" value="P:lipid catabolic process"/>
    <property type="evidence" value="ECO:0007669"/>
    <property type="project" value="UniProtKB-KW"/>
</dbReference>
<gene>
    <name evidence="6" type="ORF">ACHHYP_01527</name>
</gene>
<dbReference type="Proteomes" id="UP000243579">
    <property type="component" value="Unassembled WGS sequence"/>
</dbReference>
<keyword evidence="5" id="KW-0472">Membrane</keyword>
<keyword evidence="7" id="KW-1185">Reference proteome</keyword>
<keyword evidence="5" id="KW-1133">Transmembrane helix</keyword>
<sequence>MERARTIEYGLVLLLGGQSILAHYANAYDVGRYVVTVVLLIILALHVWRAILAPGYVLAVLNTVLMFGSYSVSHIAVAQAILWALLSLGVYLFPLPRFPALAPAYPVVGCATERLEDLDCRIFYPAQSTKKQTRQPYLHHGPHLAKGLSIFAKIPAFVFSNFKSAWLHANKDAPLLAPPDSNKGWPVVVFSHGLGGTLEMYALYFTPSIGFVVFALNHNDGSASVNRLVDSAKNVKYDYYHPLPPGATQDWDNIEYKIRNGQLHERVDNVEAILNSIESLQNDPSSAFYNKLDLDAIGLVGHSFGGATVFSTAKVDRRVKAVVALDIWMAPLDKEDAVHGPSQPVCHLISQQWVDWVSHMKTLEANVAAAPHPDAQLYAIKHSRHNNFSDLGLFSPKISQLARAAGSIDTTYVLEIIADVTGAYLKHHLAGTNAPSLSSLEAKYPELCNLLKRDTASGYETFASSKPARTL</sequence>
<organism evidence="6 7">
    <name type="scientific">Achlya hypogyna</name>
    <name type="common">Oomycete</name>
    <name type="synonym">Protoachlya hypogyna</name>
    <dbReference type="NCBI Taxonomy" id="1202772"/>
    <lineage>
        <taxon>Eukaryota</taxon>
        <taxon>Sar</taxon>
        <taxon>Stramenopiles</taxon>
        <taxon>Oomycota</taxon>
        <taxon>Saprolegniomycetes</taxon>
        <taxon>Saprolegniales</taxon>
        <taxon>Achlyaceae</taxon>
        <taxon>Achlya</taxon>
    </lineage>
</organism>
<name>A0A1V9Z8D3_ACHHY</name>
<dbReference type="SUPFAM" id="SSF53474">
    <property type="entry name" value="alpha/beta-Hydrolases"/>
    <property type="match status" value="1"/>
</dbReference>
<proteinExistence type="predicted"/>
<evidence type="ECO:0000256" key="4">
    <source>
        <dbReference type="ARBA" id="ARBA00023098"/>
    </source>
</evidence>
<dbReference type="STRING" id="1202772.A0A1V9Z8D3"/>
<evidence type="ECO:0000256" key="3">
    <source>
        <dbReference type="ARBA" id="ARBA00022963"/>
    </source>
</evidence>
<accession>A0A1V9Z8D3</accession>
<evidence type="ECO:0000256" key="1">
    <source>
        <dbReference type="ARBA" id="ARBA00013201"/>
    </source>
</evidence>
<keyword evidence="5" id="KW-0812">Transmembrane</keyword>
<dbReference type="OrthoDB" id="2363873at2759"/>
<evidence type="ECO:0000256" key="5">
    <source>
        <dbReference type="SAM" id="Phobius"/>
    </source>
</evidence>
<dbReference type="GO" id="GO:0003847">
    <property type="term" value="F:1-alkyl-2-acetylglycerophosphocholine esterase activity"/>
    <property type="evidence" value="ECO:0007669"/>
    <property type="project" value="UniProtKB-EC"/>
</dbReference>
<dbReference type="PANTHER" id="PTHR10272:SF0">
    <property type="entry name" value="PLATELET-ACTIVATING FACTOR ACETYLHYDROLASE"/>
    <property type="match status" value="1"/>
</dbReference>
<reference evidence="6 7" key="1">
    <citation type="journal article" date="2014" name="Genome Biol. Evol.">
        <title>The secreted proteins of Achlya hypogyna and Thraustotheca clavata identify the ancestral oomycete secretome and reveal gene acquisitions by horizontal gene transfer.</title>
        <authorList>
            <person name="Misner I."/>
            <person name="Blouin N."/>
            <person name="Leonard G."/>
            <person name="Richards T.A."/>
            <person name="Lane C.E."/>
        </authorList>
    </citation>
    <scope>NUCLEOTIDE SEQUENCE [LARGE SCALE GENOMIC DNA]</scope>
    <source>
        <strain evidence="6 7">ATCC 48635</strain>
    </source>
</reference>
<dbReference type="Gene3D" id="3.40.50.1820">
    <property type="entry name" value="alpha/beta hydrolase"/>
    <property type="match status" value="1"/>
</dbReference>
<keyword evidence="3" id="KW-0442">Lipid degradation</keyword>
<keyword evidence="2" id="KW-0378">Hydrolase</keyword>
<dbReference type="EC" id="3.1.1.47" evidence="1"/>
<feature type="transmembrane region" description="Helical" evidence="5">
    <location>
        <begin position="73"/>
        <end position="93"/>
    </location>
</feature>
<keyword evidence="4" id="KW-0443">Lipid metabolism</keyword>